<dbReference type="InterPro" id="IPR045943">
    <property type="entry name" value="DUF6363"/>
</dbReference>
<keyword evidence="3 4" id="KW-0443">Lipid metabolism</keyword>
<feature type="short sequence motif" description="GXGXXG" evidence="4">
    <location>
        <begin position="10"/>
        <end position="15"/>
    </location>
</feature>
<comment type="caution">
    <text evidence="6">The sequence shown here is derived from an EMBL/GenBank/DDBJ whole genome shotgun (WGS) entry which is preliminary data.</text>
</comment>
<proteinExistence type="predicted"/>
<gene>
    <name evidence="6" type="ORF">ACFPXP_05215</name>
</gene>
<dbReference type="RefSeq" id="WP_379893047.1">
    <property type="nucleotide sequence ID" value="NZ_CBCSCT010000013.1"/>
</dbReference>
<organism evidence="6 7">
    <name type="scientific">Marinicrinis lubricantis</name>
    <dbReference type="NCBI Taxonomy" id="2086470"/>
    <lineage>
        <taxon>Bacteria</taxon>
        <taxon>Bacillati</taxon>
        <taxon>Bacillota</taxon>
        <taxon>Bacilli</taxon>
        <taxon>Bacillales</taxon>
        <taxon>Paenibacillaceae</taxon>
    </lineage>
</organism>
<name>A0ABW1ILU7_9BACL</name>
<protein>
    <submittedName>
        <fullName evidence="6">Patatin family protein</fullName>
    </submittedName>
</protein>
<keyword evidence="1 4" id="KW-0378">Hydrolase</keyword>
<dbReference type="InterPro" id="IPR050301">
    <property type="entry name" value="NTE"/>
</dbReference>
<evidence type="ECO:0000313" key="6">
    <source>
        <dbReference type="EMBL" id="MFC5985828.1"/>
    </source>
</evidence>
<dbReference type="Gene3D" id="3.40.1090.10">
    <property type="entry name" value="Cytosolic phospholipase A2 catalytic domain"/>
    <property type="match status" value="2"/>
</dbReference>
<keyword evidence="7" id="KW-1185">Reference proteome</keyword>
<dbReference type="PANTHER" id="PTHR14226:SF25">
    <property type="entry name" value="PHOSPHOESTERASE"/>
    <property type="match status" value="1"/>
</dbReference>
<dbReference type="PROSITE" id="PS51635">
    <property type="entry name" value="PNPLA"/>
    <property type="match status" value="1"/>
</dbReference>
<feature type="active site" description="Nucleophile" evidence="4">
    <location>
        <position position="39"/>
    </location>
</feature>
<reference evidence="7" key="1">
    <citation type="journal article" date="2019" name="Int. J. Syst. Evol. Microbiol.">
        <title>The Global Catalogue of Microorganisms (GCM) 10K type strain sequencing project: providing services to taxonomists for standard genome sequencing and annotation.</title>
        <authorList>
            <consortium name="The Broad Institute Genomics Platform"/>
            <consortium name="The Broad Institute Genome Sequencing Center for Infectious Disease"/>
            <person name="Wu L."/>
            <person name="Ma J."/>
        </authorList>
    </citation>
    <scope>NUCLEOTIDE SEQUENCE [LARGE SCALE GENOMIC DNA]</scope>
    <source>
        <strain evidence="7">CCM 8749</strain>
    </source>
</reference>
<dbReference type="InterPro" id="IPR016035">
    <property type="entry name" value="Acyl_Trfase/lysoPLipase"/>
</dbReference>
<evidence type="ECO:0000256" key="4">
    <source>
        <dbReference type="PROSITE-ProRule" id="PRU01161"/>
    </source>
</evidence>
<dbReference type="Pfam" id="PF01734">
    <property type="entry name" value="Patatin"/>
    <property type="match status" value="1"/>
</dbReference>
<accession>A0ABW1ILU7</accession>
<dbReference type="CDD" id="cd07208">
    <property type="entry name" value="Pat_hypo_Ecoli_yjju_like"/>
    <property type="match status" value="1"/>
</dbReference>
<dbReference type="Pfam" id="PF19890">
    <property type="entry name" value="DUF6363"/>
    <property type="match status" value="1"/>
</dbReference>
<evidence type="ECO:0000313" key="7">
    <source>
        <dbReference type="Proteomes" id="UP001596250"/>
    </source>
</evidence>
<dbReference type="SUPFAM" id="SSF52151">
    <property type="entry name" value="FabD/lysophospholipase-like"/>
    <property type="match status" value="1"/>
</dbReference>
<dbReference type="InterPro" id="IPR002641">
    <property type="entry name" value="PNPLA_dom"/>
</dbReference>
<feature type="short sequence motif" description="GXSXG" evidence="4">
    <location>
        <begin position="37"/>
        <end position="41"/>
    </location>
</feature>
<dbReference type="Proteomes" id="UP001596250">
    <property type="component" value="Unassembled WGS sequence"/>
</dbReference>
<evidence type="ECO:0000256" key="1">
    <source>
        <dbReference type="ARBA" id="ARBA00022801"/>
    </source>
</evidence>
<feature type="active site" description="Proton acceptor" evidence="4">
    <location>
        <position position="163"/>
    </location>
</feature>
<evidence type="ECO:0000256" key="2">
    <source>
        <dbReference type="ARBA" id="ARBA00022963"/>
    </source>
</evidence>
<sequence>MENVGLVLEGGGMKGVYTGGVLDWFMEQQIYFPYVIGVSAGACNASSYLSRQPGRNRKVSINYVNDPRYFSYRNLLREGGMFGISFLFDKLPKEMEPFDYDTFRSSNERFVVVTTDAYTGEPVYFEHQEVKRIDCDIMEAIKASMSLPFISKAVRIGDQLLFDGGVSDPIPVEKALQDGNQKVVVVLTKDESYRIKPFTKQRMAKMIYPKYKGLVQALIRRAEVYNRTMDLIQQLEQEGKVFVIRPSRKVEVGRIDKDQPKLEQLYEQGYEDAKSLSDQMLKWIHSSVAPVMSS</sequence>
<feature type="short sequence motif" description="DGA/G" evidence="4">
    <location>
        <begin position="163"/>
        <end position="165"/>
    </location>
</feature>
<dbReference type="EMBL" id="JBHSQV010000032">
    <property type="protein sequence ID" value="MFC5985828.1"/>
    <property type="molecule type" value="Genomic_DNA"/>
</dbReference>
<evidence type="ECO:0000259" key="5">
    <source>
        <dbReference type="PROSITE" id="PS51635"/>
    </source>
</evidence>
<keyword evidence="2 4" id="KW-0442">Lipid degradation</keyword>
<dbReference type="InterPro" id="IPR037483">
    <property type="entry name" value="YjjU-like"/>
</dbReference>
<dbReference type="PANTHER" id="PTHR14226">
    <property type="entry name" value="NEUROPATHY TARGET ESTERASE/SWISS CHEESE D.MELANOGASTER"/>
    <property type="match status" value="1"/>
</dbReference>
<feature type="domain" description="PNPLA" evidence="5">
    <location>
        <begin position="6"/>
        <end position="176"/>
    </location>
</feature>
<evidence type="ECO:0000256" key="3">
    <source>
        <dbReference type="ARBA" id="ARBA00023098"/>
    </source>
</evidence>